<evidence type="ECO:0000313" key="2">
    <source>
        <dbReference type="EMBL" id="SOY27654.1"/>
    </source>
</evidence>
<dbReference type="AlphaFoldDB" id="A0A2K4ZB18"/>
<sequence>MKKKIAAGLIMLLSMAFLAGCGQSGEASKEEEVPEVVYPVSIDGIEIRVGETTVQTLLDAGYSVTVSEMDSNNHITEYEIDPEEQLEAMSYYSGASMWITDSTFAHISMATTGATRMGDAVIARLEFNMGGEPEEWGIVSLNGVPVNEINQEKGHEMFPDFSIYDYYMVKYGNEYNYSLHFSQQNDLLYKFSVERDYDVDWNGNGQ</sequence>
<accession>A0A2K4ZB18</accession>
<evidence type="ECO:0000313" key="3">
    <source>
        <dbReference type="Proteomes" id="UP000236311"/>
    </source>
</evidence>
<dbReference type="Proteomes" id="UP000236311">
    <property type="component" value="Unassembled WGS sequence"/>
</dbReference>
<organism evidence="2 3">
    <name type="scientific">Acetatifactor muris</name>
    <dbReference type="NCBI Taxonomy" id="879566"/>
    <lineage>
        <taxon>Bacteria</taxon>
        <taxon>Bacillati</taxon>
        <taxon>Bacillota</taxon>
        <taxon>Clostridia</taxon>
        <taxon>Lachnospirales</taxon>
        <taxon>Lachnospiraceae</taxon>
        <taxon>Acetatifactor</taxon>
    </lineage>
</organism>
<dbReference type="PROSITE" id="PS51257">
    <property type="entry name" value="PROKAR_LIPOPROTEIN"/>
    <property type="match status" value="1"/>
</dbReference>
<feature type="chain" id="PRO_5038829365" description="Cohesin domain-containing protein" evidence="1">
    <location>
        <begin position="20"/>
        <end position="206"/>
    </location>
</feature>
<reference evidence="2 3" key="1">
    <citation type="submission" date="2018-01" db="EMBL/GenBank/DDBJ databases">
        <authorList>
            <person name="Gaut B.S."/>
            <person name="Morton B.R."/>
            <person name="Clegg M.T."/>
            <person name="Duvall M.R."/>
        </authorList>
    </citation>
    <scope>NUCLEOTIDE SEQUENCE [LARGE SCALE GENOMIC DNA]</scope>
    <source>
        <strain evidence="2">GP69</strain>
    </source>
</reference>
<protein>
    <recommendedName>
        <fullName evidence="4">Cohesin domain-containing protein</fullName>
    </recommendedName>
</protein>
<dbReference type="EMBL" id="OFSM01000002">
    <property type="protein sequence ID" value="SOY27654.1"/>
    <property type="molecule type" value="Genomic_DNA"/>
</dbReference>
<keyword evidence="3" id="KW-1185">Reference proteome</keyword>
<name>A0A2K4ZB18_9FIRM</name>
<gene>
    <name evidence="2" type="ORF">AMURIS_00358</name>
</gene>
<evidence type="ECO:0000256" key="1">
    <source>
        <dbReference type="SAM" id="SignalP"/>
    </source>
</evidence>
<keyword evidence="1" id="KW-0732">Signal</keyword>
<evidence type="ECO:0008006" key="4">
    <source>
        <dbReference type="Google" id="ProtNLM"/>
    </source>
</evidence>
<dbReference type="RefSeq" id="WP_146039946.1">
    <property type="nucleotide sequence ID" value="NZ_JANJZD010000002.1"/>
</dbReference>
<feature type="signal peptide" evidence="1">
    <location>
        <begin position="1"/>
        <end position="19"/>
    </location>
</feature>
<proteinExistence type="predicted"/>
<dbReference type="OrthoDB" id="2082592at2"/>